<dbReference type="Pfam" id="PF02810">
    <property type="entry name" value="SEC-C"/>
    <property type="match status" value="1"/>
</dbReference>
<dbReference type="PANTHER" id="PTHR33747">
    <property type="entry name" value="UPF0225 PROTEIN SCO1677"/>
    <property type="match status" value="1"/>
</dbReference>
<dbReference type="EMBL" id="CP001087">
    <property type="protein sequence ID" value="ACN16649.1"/>
    <property type="molecule type" value="Genomic_DNA"/>
</dbReference>
<evidence type="ECO:0000259" key="1">
    <source>
        <dbReference type="Pfam" id="PF17775"/>
    </source>
</evidence>
<dbReference type="InterPro" id="IPR004027">
    <property type="entry name" value="SEC_C_motif"/>
</dbReference>
<sequence length="162" mass="18193">MKPCPCCSTLPYSQCCEPIIRGTVSATTAEQVMRSRYTAYAQGEIGYLKETTHPDGMADFDEQATRSWSENSLWKGLEILTTEAGGPEDTQGSVEFIARFTQKDVEHKHHELAIFKRENDRWLFLDGNPVKPKPMKNSAPKIGRNDPCPCNSGKKYKKCCGK</sequence>
<dbReference type="Gene3D" id="3.10.450.50">
    <property type="match status" value="1"/>
</dbReference>
<dbReference type="eggNOG" id="COG3012">
    <property type="taxonomic scope" value="Bacteria"/>
</dbReference>
<dbReference type="NCBIfam" id="NF002486">
    <property type="entry name" value="PRK01752.1"/>
    <property type="match status" value="1"/>
</dbReference>
<dbReference type="PANTHER" id="PTHR33747:SF1">
    <property type="entry name" value="ADENYLATE CYCLASE-ASSOCIATED CAP C-TERMINAL DOMAIN-CONTAINING PROTEIN"/>
    <property type="match status" value="1"/>
</dbReference>
<reference evidence="2 3" key="1">
    <citation type="journal article" date="2009" name="Environ. Microbiol.">
        <title>Genome sequence of Desulfobacterium autotrophicum HRM2, a marine sulfate reducer oxidizing organic carbon completely to carbon dioxide.</title>
        <authorList>
            <person name="Strittmatter A.W."/>
            <person name="Liesegang H."/>
            <person name="Rabus R."/>
            <person name="Decker I."/>
            <person name="Amann J."/>
            <person name="Andres S."/>
            <person name="Henne A."/>
            <person name="Fricke W.F."/>
            <person name="Martinez-Arias R."/>
            <person name="Bartels D."/>
            <person name="Goesmann A."/>
            <person name="Krause L."/>
            <person name="Puehler A."/>
            <person name="Klenk H.P."/>
            <person name="Richter M."/>
            <person name="Schuler M."/>
            <person name="Gloeckner F.O."/>
            <person name="Meyerdierks A."/>
            <person name="Gottschalk G."/>
            <person name="Amann R."/>
        </authorList>
    </citation>
    <scope>NUCLEOTIDE SEQUENCE [LARGE SCALE GENOMIC DNA]</scope>
    <source>
        <strain evidence="3">ATCC 43914 / DSM 3382 / HRM2</strain>
    </source>
</reference>
<dbReference type="KEGG" id="dat:HRM2_35840"/>
<name>C0Q9T1_DESAH</name>
<dbReference type="InterPro" id="IPR032710">
    <property type="entry name" value="NTF2-like_dom_sf"/>
</dbReference>
<dbReference type="AlphaFoldDB" id="C0Q9T1"/>
<gene>
    <name evidence="2" type="ordered locus">HRM2_35840</name>
</gene>
<accession>C0Q9T1</accession>
<proteinExistence type="predicted"/>
<evidence type="ECO:0000313" key="3">
    <source>
        <dbReference type="Proteomes" id="UP000000442"/>
    </source>
</evidence>
<dbReference type="SUPFAM" id="SSF103642">
    <property type="entry name" value="Sec-C motif"/>
    <property type="match status" value="1"/>
</dbReference>
<dbReference type="RefSeq" id="WP_015905399.1">
    <property type="nucleotide sequence ID" value="NC_012108.1"/>
</dbReference>
<protein>
    <recommendedName>
        <fullName evidence="1">YchJ-like middle NTF2-like domain-containing protein</fullName>
    </recommendedName>
</protein>
<dbReference type="HOGENOM" id="CLU_099590_0_0_7"/>
<dbReference type="NCBIfam" id="NF002449">
    <property type="entry name" value="PRK01617.1"/>
    <property type="match status" value="1"/>
</dbReference>
<evidence type="ECO:0000313" key="2">
    <source>
        <dbReference type="EMBL" id="ACN16649.1"/>
    </source>
</evidence>
<dbReference type="SUPFAM" id="SSF54427">
    <property type="entry name" value="NTF2-like"/>
    <property type="match status" value="1"/>
</dbReference>
<dbReference type="STRING" id="177437.HRM2_35840"/>
<feature type="domain" description="YchJ-like middle NTF2-like" evidence="1">
    <location>
        <begin position="28"/>
        <end position="127"/>
    </location>
</feature>
<dbReference type="Proteomes" id="UP000000442">
    <property type="component" value="Chromosome"/>
</dbReference>
<dbReference type="InterPro" id="IPR048469">
    <property type="entry name" value="YchJ-like_M"/>
</dbReference>
<keyword evidence="3" id="KW-1185">Reference proteome</keyword>
<dbReference type="Pfam" id="PF17775">
    <property type="entry name" value="YchJ_M-like"/>
    <property type="match status" value="1"/>
</dbReference>
<dbReference type="OrthoDB" id="21421at2"/>
<organism evidence="2 3">
    <name type="scientific">Desulforapulum autotrophicum (strain ATCC 43914 / DSM 3382 / VKM B-1955 / HRM2)</name>
    <name type="common">Desulfobacterium autotrophicum</name>
    <dbReference type="NCBI Taxonomy" id="177437"/>
    <lineage>
        <taxon>Bacteria</taxon>
        <taxon>Pseudomonadati</taxon>
        <taxon>Thermodesulfobacteriota</taxon>
        <taxon>Desulfobacteria</taxon>
        <taxon>Desulfobacterales</taxon>
        <taxon>Desulfobacteraceae</taxon>
        <taxon>Desulforapulum</taxon>
    </lineage>
</organism>